<accession>A0A4P6ZUN0</accession>
<evidence type="ECO:0000259" key="1">
    <source>
        <dbReference type="PROSITE" id="PS51462"/>
    </source>
</evidence>
<organism evidence="2 3">
    <name type="scientific">Paenisporosarcina antarctica</name>
    <dbReference type="NCBI Taxonomy" id="417367"/>
    <lineage>
        <taxon>Bacteria</taxon>
        <taxon>Bacillati</taxon>
        <taxon>Bacillota</taxon>
        <taxon>Bacilli</taxon>
        <taxon>Bacillales</taxon>
        <taxon>Caryophanaceae</taxon>
        <taxon>Paenisporosarcina</taxon>
    </lineage>
</organism>
<dbReference type="RefSeq" id="WP_134208373.1">
    <property type="nucleotide sequence ID" value="NZ_CP038015.1"/>
</dbReference>
<proteinExistence type="predicted"/>
<dbReference type="Pfam" id="PF00293">
    <property type="entry name" value="NUDIX"/>
    <property type="match status" value="1"/>
</dbReference>
<keyword evidence="3" id="KW-1185">Reference proteome</keyword>
<dbReference type="EMBL" id="CP038015">
    <property type="protein sequence ID" value="QBP39923.1"/>
    <property type="molecule type" value="Genomic_DNA"/>
</dbReference>
<protein>
    <submittedName>
        <fullName evidence="2">NUDIX domain-containing protein</fullName>
    </submittedName>
</protein>
<sequence length="203" mass="23413">MEQEYLSIFDEKHQKVGKNTRSFIHKHGLWHETFHCWFVYIENGVPYLYFQQRSKVKEDFPGLFDITAAGHILANETVNDGIREVKEELGINMSMEELQSIGIIKDSILQEGFMDNEFAHTFIYITENKHLPFHLQEEEVSGIFSSPLAEVARLYDKKVAHISLQCIHSKNDDLIAINATLKDFVPHGTGYINTVLMSAIRIK</sequence>
<dbReference type="KEGG" id="panc:E2636_01570"/>
<dbReference type="PANTHER" id="PTHR10885">
    <property type="entry name" value="ISOPENTENYL-DIPHOSPHATE DELTA-ISOMERASE"/>
    <property type="match status" value="1"/>
</dbReference>
<dbReference type="AlphaFoldDB" id="A0A4P6ZUN0"/>
<dbReference type="Gene3D" id="3.90.79.10">
    <property type="entry name" value="Nucleoside Triphosphate Pyrophosphohydrolase"/>
    <property type="match status" value="1"/>
</dbReference>
<feature type="domain" description="Nudix hydrolase" evidence="1">
    <location>
        <begin position="29"/>
        <end position="168"/>
    </location>
</feature>
<dbReference type="Proteomes" id="UP000294292">
    <property type="component" value="Chromosome"/>
</dbReference>
<evidence type="ECO:0000313" key="2">
    <source>
        <dbReference type="EMBL" id="QBP39923.1"/>
    </source>
</evidence>
<reference evidence="2 3" key="1">
    <citation type="submission" date="2019-03" db="EMBL/GenBank/DDBJ databases">
        <title>Complete genome sequence of Paenisporosarcina antarctica CGMCC 1.6503T.</title>
        <authorList>
            <person name="Rong J.-C."/>
            <person name="Chi N.-Y."/>
            <person name="Zhang Q.-F."/>
        </authorList>
    </citation>
    <scope>NUCLEOTIDE SEQUENCE [LARGE SCALE GENOMIC DNA]</scope>
    <source>
        <strain evidence="2 3">CGMCC 1.6503</strain>
    </source>
</reference>
<dbReference type="OrthoDB" id="9780586at2"/>
<dbReference type="SUPFAM" id="SSF55811">
    <property type="entry name" value="Nudix"/>
    <property type="match status" value="1"/>
</dbReference>
<dbReference type="PANTHER" id="PTHR10885:SF0">
    <property type="entry name" value="ISOPENTENYL-DIPHOSPHATE DELTA-ISOMERASE"/>
    <property type="match status" value="1"/>
</dbReference>
<dbReference type="CDD" id="cd04692">
    <property type="entry name" value="NUDIX_Hydrolase"/>
    <property type="match status" value="1"/>
</dbReference>
<dbReference type="InterPro" id="IPR015797">
    <property type="entry name" value="NUDIX_hydrolase-like_dom_sf"/>
</dbReference>
<gene>
    <name evidence="2" type="ORF">E2636_01570</name>
</gene>
<dbReference type="GO" id="GO:0003824">
    <property type="term" value="F:catalytic activity"/>
    <property type="evidence" value="ECO:0007669"/>
    <property type="project" value="UniProtKB-ARBA"/>
</dbReference>
<name>A0A4P6ZUN0_9BACL</name>
<dbReference type="InterPro" id="IPR000086">
    <property type="entry name" value="NUDIX_hydrolase_dom"/>
</dbReference>
<evidence type="ECO:0000313" key="3">
    <source>
        <dbReference type="Proteomes" id="UP000294292"/>
    </source>
</evidence>
<dbReference type="PROSITE" id="PS51462">
    <property type="entry name" value="NUDIX"/>
    <property type="match status" value="1"/>
</dbReference>